<dbReference type="GO" id="GO:0000978">
    <property type="term" value="F:RNA polymerase II cis-regulatory region sequence-specific DNA binding"/>
    <property type="evidence" value="ECO:0007669"/>
    <property type="project" value="TreeGrafter"/>
</dbReference>
<evidence type="ECO:0000256" key="9">
    <source>
        <dbReference type="ARBA" id="ARBA00023163"/>
    </source>
</evidence>
<dbReference type="InterPro" id="IPR039355">
    <property type="entry name" value="Transcription_factor_GATA"/>
</dbReference>
<keyword evidence="2 11" id="KW-0479">Metal-binding</keyword>
<dbReference type="GO" id="GO:0005634">
    <property type="term" value="C:nucleus"/>
    <property type="evidence" value="ECO:0007669"/>
    <property type="project" value="UniProtKB-SubCell"/>
</dbReference>
<keyword evidence="8" id="KW-0010">Activator</keyword>
<keyword evidence="14" id="KW-1185">Reference proteome</keyword>
<dbReference type="GO" id="GO:1902895">
    <property type="term" value="P:positive regulation of miRNA transcription"/>
    <property type="evidence" value="ECO:0007669"/>
    <property type="project" value="TreeGrafter"/>
</dbReference>
<feature type="compositionally biased region" description="Polar residues" evidence="12">
    <location>
        <begin position="193"/>
        <end position="202"/>
    </location>
</feature>
<gene>
    <name evidence="15" type="primary">gata2b</name>
</gene>
<keyword evidence="7" id="KW-0238">DNA-binding</keyword>
<dbReference type="InterPro" id="IPR016374">
    <property type="entry name" value="TF_GATA-2/3"/>
</dbReference>
<evidence type="ECO:0000256" key="5">
    <source>
        <dbReference type="ARBA" id="ARBA00022833"/>
    </source>
</evidence>
<keyword evidence="9" id="KW-0804">Transcription</keyword>
<evidence type="ECO:0000259" key="13">
    <source>
        <dbReference type="PROSITE" id="PS50114"/>
    </source>
</evidence>
<dbReference type="PIRSF" id="PIRSF003027">
    <property type="entry name" value="TF_GATA-1/2/3"/>
    <property type="match status" value="1"/>
</dbReference>
<keyword evidence="5 11" id="KW-0862">Zinc</keyword>
<sequence length="445" mass="48444">MELSGDPRWMTHGHHSVMLSSTDSLPPHTSLGHPGGGYMEPAAPLLPPEEVDVFLSHLDSQGNPYYHTHTPHTHTRTRMSYSQAHARLAGNPVCRPHVFHGPALSWPDSKATFSTAQHHNVWAASHFSKMALQPVVPGATGGLPAVYPGNSGPTPAAVSCLPSEPQCCSPQLYRLPPTPPKDASPDPARTGENEGSSVKYSSSLPTDAAMKMEMECASPQLQTHAQTAISTYPVYELQGAREYTGDNGTLFHGGSLLGGNGSFVSKCKSKSRTCSGRECVNCGATSTPLWRRDGTGHYLCNACGLYHKMNGQNRPLIRPKRRLSAARRAGTSCANCQTGTTTLWRRNSSGEPVCNACGLYYKLHNVNRPLTMRKEGIQTRNRKISNKSKKRRGESYQQLTNPAQDKTQPFSPMPNIPHPFSMTTPLPLHPMFSHTHHTNLVTAMG</sequence>
<dbReference type="GeneID" id="115813918"/>
<dbReference type="AlphaFoldDB" id="A0A6J2VHM2"/>
<dbReference type="OrthoDB" id="2162994at2759"/>
<evidence type="ECO:0000256" key="1">
    <source>
        <dbReference type="ARBA" id="ARBA00004123"/>
    </source>
</evidence>
<dbReference type="InterPro" id="IPR013088">
    <property type="entry name" value="Znf_NHR/GATA"/>
</dbReference>
<evidence type="ECO:0000256" key="3">
    <source>
        <dbReference type="ARBA" id="ARBA00022737"/>
    </source>
</evidence>
<dbReference type="SMART" id="SM00401">
    <property type="entry name" value="ZnF_GATA"/>
    <property type="match status" value="2"/>
</dbReference>
<evidence type="ECO:0000256" key="8">
    <source>
        <dbReference type="ARBA" id="ARBA00023159"/>
    </source>
</evidence>
<protein>
    <submittedName>
        <fullName evidence="15">Endothelial transcription factor GATA-2b</fullName>
    </submittedName>
</protein>
<dbReference type="PANTHER" id="PTHR10071">
    <property type="entry name" value="TRANSCRIPTION FACTOR GATA FAMILY MEMBER"/>
    <property type="match status" value="1"/>
</dbReference>
<keyword evidence="6" id="KW-0805">Transcription regulation</keyword>
<dbReference type="GO" id="GO:0008270">
    <property type="term" value="F:zinc ion binding"/>
    <property type="evidence" value="ECO:0007669"/>
    <property type="project" value="UniProtKB-KW"/>
</dbReference>
<evidence type="ECO:0000256" key="4">
    <source>
        <dbReference type="ARBA" id="ARBA00022771"/>
    </source>
</evidence>
<dbReference type="FunFam" id="3.30.50.10:FF:000032">
    <property type="entry name" value="Transcription factor GATA-3"/>
    <property type="match status" value="1"/>
</dbReference>
<feature type="zinc finger region" description="GATA-type 2" evidence="11">
    <location>
        <begin position="333"/>
        <end position="357"/>
    </location>
</feature>
<evidence type="ECO:0000256" key="7">
    <source>
        <dbReference type="ARBA" id="ARBA00023125"/>
    </source>
</evidence>
<feature type="compositionally biased region" description="Polar residues" evidence="12">
    <location>
        <begin position="395"/>
        <end position="410"/>
    </location>
</feature>
<evidence type="ECO:0000313" key="14">
    <source>
        <dbReference type="Proteomes" id="UP000504632"/>
    </source>
</evidence>
<evidence type="ECO:0000256" key="12">
    <source>
        <dbReference type="SAM" id="MobiDB-lite"/>
    </source>
</evidence>
<feature type="region of interest" description="Disordered" evidence="12">
    <location>
        <begin position="373"/>
        <end position="411"/>
    </location>
</feature>
<organism evidence="14 15">
    <name type="scientific">Chanos chanos</name>
    <name type="common">Milkfish</name>
    <name type="synonym">Mugil chanos</name>
    <dbReference type="NCBI Taxonomy" id="29144"/>
    <lineage>
        <taxon>Eukaryota</taxon>
        <taxon>Metazoa</taxon>
        <taxon>Chordata</taxon>
        <taxon>Craniata</taxon>
        <taxon>Vertebrata</taxon>
        <taxon>Euteleostomi</taxon>
        <taxon>Actinopterygii</taxon>
        <taxon>Neopterygii</taxon>
        <taxon>Teleostei</taxon>
        <taxon>Ostariophysi</taxon>
        <taxon>Gonorynchiformes</taxon>
        <taxon>Chanidae</taxon>
        <taxon>Chanos</taxon>
    </lineage>
</organism>
<keyword evidence="3" id="KW-0677">Repeat</keyword>
<dbReference type="Pfam" id="PF00320">
    <property type="entry name" value="GATA"/>
    <property type="match status" value="2"/>
</dbReference>
<dbReference type="SUPFAM" id="SSF57716">
    <property type="entry name" value="Glucocorticoid receptor-like (DNA-binding domain)"/>
    <property type="match status" value="2"/>
</dbReference>
<evidence type="ECO:0000256" key="2">
    <source>
        <dbReference type="ARBA" id="ARBA00022723"/>
    </source>
</evidence>
<dbReference type="PROSITE" id="PS50114">
    <property type="entry name" value="GATA_ZN_FINGER_2"/>
    <property type="match status" value="2"/>
</dbReference>
<dbReference type="FunFam" id="3.30.50.10:FF:000001">
    <property type="entry name" value="GATA transcription factor (GATAd)"/>
    <property type="match status" value="1"/>
</dbReference>
<dbReference type="PANTHER" id="PTHR10071:SF149">
    <property type="entry name" value="ENDOTHELIAL TRANSCRIPTION FACTOR GATA-2"/>
    <property type="match status" value="1"/>
</dbReference>
<feature type="region of interest" description="Disordered" evidence="12">
    <location>
        <begin position="171"/>
        <end position="202"/>
    </location>
</feature>
<dbReference type="CDD" id="cd00202">
    <property type="entry name" value="ZnF_GATA"/>
    <property type="match status" value="2"/>
</dbReference>
<evidence type="ECO:0000256" key="11">
    <source>
        <dbReference type="PIRSR" id="PIRSR003027-1"/>
    </source>
</evidence>
<dbReference type="GO" id="GO:0045165">
    <property type="term" value="P:cell fate commitment"/>
    <property type="evidence" value="ECO:0007669"/>
    <property type="project" value="TreeGrafter"/>
</dbReference>
<dbReference type="PROSITE" id="PS00344">
    <property type="entry name" value="GATA_ZN_FINGER_1"/>
    <property type="match status" value="2"/>
</dbReference>
<dbReference type="Proteomes" id="UP000504632">
    <property type="component" value="Chromosome 6"/>
</dbReference>
<dbReference type="CTD" id="436962"/>
<feature type="domain" description="GATA-type" evidence="13">
    <location>
        <begin position="327"/>
        <end position="380"/>
    </location>
</feature>
<feature type="zinc finger region" description="GATA-type 1" evidence="11">
    <location>
        <begin position="279"/>
        <end position="303"/>
    </location>
</feature>
<evidence type="ECO:0000256" key="6">
    <source>
        <dbReference type="ARBA" id="ARBA00023015"/>
    </source>
</evidence>
<dbReference type="Gene3D" id="3.30.50.10">
    <property type="entry name" value="Erythroid Transcription Factor GATA-1, subunit A"/>
    <property type="match status" value="2"/>
</dbReference>
<name>A0A6J2VHM2_CHACN</name>
<evidence type="ECO:0000256" key="10">
    <source>
        <dbReference type="ARBA" id="ARBA00023242"/>
    </source>
</evidence>
<dbReference type="GO" id="GO:0045944">
    <property type="term" value="P:positive regulation of transcription by RNA polymerase II"/>
    <property type="evidence" value="ECO:0007669"/>
    <property type="project" value="TreeGrafter"/>
</dbReference>
<dbReference type="InParanoid" id="A0A6J2VHM2"/>
<dbReference type="GO" id="GO:0000122">
    <property type="term" value="P:negative regulation of transcription by RNA polymerase II"/>
    <property type="evidence" value="ECO:0007669"/>
    <property type="project" value="TreeGrafter"/>
</dbReference>
<dbReference type="RefSeq" id="XP_030632460.1">
    <property type="nucleotide sequence ID" value="XM_030776600.1"/>
</dbReference>
<proteinExistence type="predicted"/>
<dbReference type="PRINTS" id="PR00619">
    <property type="entry name" value="GATAZNFINGER"/>
</dbReference>
<keyword evidence="4 11" id="KW-0863">Zinc-finger</keyword>
<reference evidence="15" key="1">
    <citation type="submission" date="2025-08" db="UniProtKB">
        <authorList>
            <consortium name="RefSeq"/>
        </authorList>
    </citation>
    <scope>IDENTIFICATION</scope>
</reference>
<feature type="domain" description="GATA-type" evidence="13">
    <location>
        <begin position="273"/>
        <end position="327"/>
    </location>
</feature>
<dbReference type="GO" id="GO:0045766">
    <property type="term" value="P:positive regulation of angiogenesis"/>
    <property type="evidence" value="ECO:0007669"/>
    <property type="project" value="TreeGrafter"/>
</dbReference>
<comment type="subcellular location">
    <subcellularLocation>
        <location evidence="1">Nucleus</location>
    </subcellularLocation>
</comment>
<dbReference type="GO" id="GO:0000981">
    <property type="term" value="F:DNA-binding transcription factor activity, RNA polymerase II-specific"/>
    <property type="evidence" value="ECO:0007669"/>
    <property type="project" value="InterPro"/>
</dbReference>
<evidence type="ECO:0000313" key="15">
    <source>
        <dbReference type="RefSeq" id="XP_030632460.1"/>
    </source>
</evidence>
<keyword evidence="10" id="KW-0539">Nucleus</keyword>
<feature type="compositionally biased region" description="Basic residues" evidence="12">
    <location>
        <begin position="380"/>
        <end position="392"/>
    </location>
</feature>
<dbReference type="InterPro" id="IPR000679">
    <property type="entry name" value="Znf_GATA"/>
</dbReference>
<accession>A0A6J2VHM2</accession>